<evidence type="ECO:0000256" key="2">
    <source>
        <dbReference type="ARBA" id="ARBA00023125"/>
    </source>
</evidence>
<accession>A0ABD6VP12</accession>
<dbReference type="InterPro" id="IPR018060">
    <property type="entry name" value="HTH_AraC"/>
</dbReference>
<dbReference type="InterPro" id="IPR009057">
    <property type="entry name" value="Homeodomain-like_sf"/>
</dbReference>
<evidence type="ECO:0000259" key="4">
    <source>
        <dbReference type="PROSITE" id="PS01124"/>
    </source>
</evidence>
<reference evidence="5 6" key="1">
    <citation type="submission" date="2017-01" db="EMBL/GenBank/DDBJ databases">
        <title>Comparative Genomics of 38 Pectobacterium strains comprising three species revealed the characteristics of Pectobacterium carotovorum.</title>
        <authorList>
            <person name="Xie H."/>
            <person name="Ma Y."/>
            <person name="Li X."/>
        </authorList>
    </citation>
    <scope>NUCLEOTIDE SEQUENCE [LARGE SCALE GENOMIC DNA]</scope>
    <source>
        <strain evidence="5 6">Q142</strain>
    </source>
</reference>
<keyword evidence="3" id="KW-0804">Transcription</keyword>
<dbReference type="PANTHER" id="PTHR47504">
    <property type="entry name" value="RIGHT ORIGIN-BINDING PROTEIN"/>
    <property type="match status" value="1"/>
</dbReference>
<evidence type="ECO:0000256" key="1">
    <source>
        <dbReference type="ARBA" id="ARBA00023015"/>
    </source>
</evidence>
<dbReference type="RefSeq" id="WP_181000719.1">
    <property type="nucleotide sequence ID" value="NZ_MTAL01000008.1"/>
</dbReference>
<dbReference type="Proteomes" id="UP000237274">
    <property type="component" value="Unassembled WGS sequence"/>
</dbReference>
<dbReference type="EMBL" id="MTAO01000008">
    <property type="protein sequence ID" value="POE25973.1"/>
    <property type="molecule type" value="Genomic_DNA"/>
</dbReference>
<evidence type="ECO:0000313" key="5">
    <source>
        <dbReference type="EMBL" id="POE25973.1"/>
    </source>
</evidence>
<dbReference type="AlphaFoldDB" id="A0ABD6VP12"/>
<evidence type="ECO:0000256" key="3">
    <source>
        <dbReference type="ARBA" id="ARBA00023163"/>
    </source>
</evidence>
<keyword evidence="2 5" id="KW-0238">DNA-binding</keyword>
<proteinExistence type="predicted"/>
<dbReference type="PROSITE" id="PS01124">
    <property type="entry name" value="HTH_ARAC_FAMILY_2"/>
    <property type="match status" value="1"/>
</dbReference>
<dbReference type="Gene3D" id="3.20.80.10">
    <property type="entry name" value="Regulatory factor, effector binding domain"/>
    <property type="match status" value="1"/>
</dbReference>
<dbReference type="InterPro" id="IPR020449">
    <property type="entry name" value="Tscrpt_reg_AraC-type_HTH"/>
</dbReference>
<evidence type="ECO:0000313" key="6">
    <source>
        <dbReference type="Proteomes" id="UP000237274"/>
    </source>
</evidence>
<name>A0ABD6VP12_9GAMM</name>
<comment type="caution">
    <text evidence="5">The sequence shown here is derived from an EMBL/GenBank/DDBJ whole genome shotgun (WGS) entry which is preliminary data.</text>
</comment>
<dbReference type="PANTHER" id="PTHR47504:SF5">
    <property type="entry name" value="RIGHT ORIGIN-BINDING PROTEIN"/>
    <property type="match status" value="1"/>
</dbReference>
<sequence>MNSFTRDLLIWIEKNLDQKISLEDVSVRAGYSKWYLQRLFRAETGLTLASYIRQRKLYRAAIMLKMTSLSVIEIVDRLGFSTQQTFTRTFKRHFGLAPGRYRESELWDFDGLIPEFTGEYPVLPAPQRIMASLHTLPGISLSYNCNSTDLGNVRLHTEQRQALFRIAGKMPNDVFPISFAAMCEPSSSNAEQINFSLTFAKVIPEGHTSLDGAAAFLRFPFQGTPEQLTEMQVNIYDHIMPLRREARRTGHDFFICESKVEPYKGELSFRGGYYIPVTDKKAQIDC</sequence>
<keyword evidence="1" id="KW-0805">Transcription regulation</keyword>
<dbReference type="SUPFAM" id="SSF46689">
    <property type="entry name" value="Homeodomain-like"/>
    <property type="match status" value="2"/>
</dbReference>
<dbReference type="PRINTS" id="PR00032">
    <property type="entry name" value="HTHARAC"/>
</dbReference>
<dbReference type="SMART" id="SM00342">
    <property type="entry name" value="HTH_ARAC"/>
    <property type="match status" value="1"/>
</dbReference>
<dbReference type="Gene3D" id="1.10.10.60">
    <property type="entry name" value="Homeodomain-like"/>
    <property type="match status" value="2"/>
</dbReference>
<dbReference type="Pfam" id="PF12833">
    <property type="entry name" value="HTH_18"/>
    <property type="match status" value="1"/>
</dbReference>
<protein>
    <submittedName>
        <fullName evidence="5">DNA-binding protein</fullName>
    </submittedName>
</protein>
<dbReference type="InterPro" id="IPR050959">
    <property type="entry name" value="MarA-like"/>
</dbReference>
<dbReference type="GO" id="GO:0003677">
    <property type="term" value="F:DNA binding"/>
    <property type="evidence" value="ECO:0007669"/>
    <property type="project" value="UniProtKB-KW"/>
</dbReference>
<dbReference type="InterPro" id="IPR011256">
    <property type="entry name" value="Reg_factor_effector_dom_sf"/>
</dbReference>
<organism evidence="5 6">
    <name type="scientific">Pectobacterium odoriferum</name>
    <dbReference type="NCBI Taxonomy" id="78398"/>
    <lineage>
        <taxon>Bacteria</taxon>
        <taxon>Pseudomonadati</taxon>
        <taxon>Pseudomonadota</taxon>
        <taxon>Gammaproteobacteria</taxon>
        <taxon>Enterobacterales</taxon>
        <taxon>Pectobacteriaceae</taxon>
        <taxon>Pectobacterium</taxon>
    </lineage>
</organism>
<feature type="domain" description="HTH araC/xylS-type" evidence="4">
    <location>
        <begin position="6"/>
        <end position="104"/>
    </location>
</feature>
<gene>
    <name evidence="5" type="ORF">BV926_13095</name>
</gene>